<evidence type="ECO:0000256" key="6">
    <source>
        <dbReference type="SAM" id="Coils"/>
    </source>
</evidence>
<feature type="zinc finger region" description="C3H1-type" evidence="5">
    <location>
        <begin position="243"/>
        <end position="278"/>
    </location>
</feature>
<feature type="domain" description="C3H1-type" evidence="7">
    <location>
        <begin position="243"/>
        <end position="278"/>
    </location>
</feature>
<evidence type="ECO:0000256" key="4">
    <source>
        <dbReference type="ARBA" id="ARBA00023125"/>
    </source>
</evidence>
<dbReference type="AlphaFoldDB" id="A0A1R2APP9"/>
<dbReference type="PROSITE" id="PS00518">
    <property type="entry name" value="ZF_RING_1"/>
    <property type="match status" value="1"/>
</dbReference>
<dbReference type="SMART" id="SM00356">
    <property type="entry name" value="ZnF_C3H1"/>
    <property type="match status" value="3"/>
</dbReference>
<evidence type="ECO:0000313" key="9">
    <source>
        <dbReference type="Proteomes" id="UP000187209"/>
    </source>
</evidence>
<evidence type="ECO:0000256" key="1">
    <source>
        <dbReference type="ARBA" id="ARBA00022723"/>
    </source>
</evidence>
<dbReference type="EMBL" id="MPUH01001696">
    <property type="protein sequence ID" value="OMJ66523.1"/>
    <property type="molecule type" value="Genomic_DNA"/>
</dbReference>
<evidence type="ECO:0000313" key="8">
    <source>
        <dbReference type="EMBL" id="OMJ66523.1"/>
    </source>
</evidence>
<dbReference type="Gene3D" id="3.30.1370.210">
    <property type="match status" value="1"/>
</dbReference>
<reference evidence="8 9" key="1">
    <citation type="submission" date="2016-11" db="EMBL/GenBank/DDBJ databases">
        <title>The macronuclear genome of Stentor coeruleus: a giant cell with tiny introns.</title>
        <authorList>
            <person name="Slabodnick M."/>
            <person name="Ruby J.G."/>
            <person name="Reiff S.B."/>
            <person name="Swart E.C."/>
            <person name="Gosai S."/>
            <person name="Prabakaran S."/>
            <person name="Witkowska E."/>
            <person name="Larue G.E."/>
            <person name="Fisher S."/>
            <person name="Freeman R.M."/>
            <person name="Gunawardena J."/>
            <person name="Chu W."/>
            <person name="Stover N.A."/>
            <person name="Gregory B.D."/>
            <person name="Nowacki M."/>
            <person name="Derisi J."/>
            <person name="Roy S.W."/>
            <person name="Marshall W.F."/>
            <person name="Sood P."/>
        </authorList>
    </citation>
    <scope>NUCLEOTIDE SEQUENCE [LARGE SCALE GENOMIC DNA]</scope>
    <source>
        <strain evidence="8">WM001</strain>
    </source>
</reference>
<accession>A0A1R2APP9</accession>
<comment type="caution">
    <text evidence="8">The sequence shown here is derived from an EMBL/GenBank/DDBJ whole genome shotgun (WGS) entry which is preliminary data.</text>
</comment>
<gene>
    <name evidence="8" type="ORF">SteCoe_36592</name>
</gene>
<evidence type="ECO:0000259" key="7">
    <source>
        <dbReference type="PROSITE" id="PS50103"/>
    </source>
</evidence>
<keyword evidence="9" id="KW-1185">Reference proteome</keyword>
<name>A0A1R2APP9_9CILI</name>
<evidence type="ECO:0000256" key="2">
    <source>
        <dbReference type="ARBA" id="ARBA00022771"/>
    </source>
</evidence>
<sequence>MSLKRREFNVNREKPAQIVGSDDEIPMSNQREFQDMTSEFDNEKSEHAKYMLEYLTNKCELRCEFNCLDAHRDQNVRRRPYRLKNGAWNYFPQMCLAGEKCEFVSKCMYSHNFEELKYHPMIYKTQVCAYKTVAGECIEYGPNCPMAHGDQRIGSKPNIDETIEVTYESNLVAQIEANRINLENYSTYKSVSKNHIKVYTKPIKGENFDIETFKTRYCSKKYSHDEKSCTFYHNDQDKRRKTPYLYEPCPNIYNKSLDIFELKLCPEGDSCKYSHSIIEIQYHPDKYKTELCILNPCDLGERCPYIHPESTLSLEEQRKELESLIERHAMLSSLLENTKKRYEKLKKFVCVHEQKMATAVLTCGHLICNECMSKPKCPICCIPVKKMKIAVYNN</sequence>
<keyword evidence="3 5" id="KW-0862">Zinc</keyword>
<evidence type="ECO:0000256" key="5">
    <source>
        <dbReference type="PROSITE-ProRule" id="PRU00723"/>
    </source>
</evidence>
<dbReference type="PROSITE" id="PS50103">
    <property type="entry name" value="ZF_C3H1"/>
    <property type="match status" value="1"/>
</dbReference>
<proteinExistence type="predicted"/>
<protein>
    <recommendedName>
        <fullName evidence="7">C3H1-type domain-containing protein</fullName>
    </recommendedName>
</protein>
<dbReference type="OrthoDB" id="410307at2759"/>
<keyword evidence="1 5" id="KW-0479">Metal-binding</keyword>
<feature type="coiled-coil region" evidence="6">
    <location>
        <begin position="314"/>
        <end position="341"/>
    </location>
</feature>
<dbReference type="InterPro" id="IPR057444">
    <property type="entry name" value="Znf-CCCH_AtC3H23-like"/>
</dbReference>
<dbReference type="InterPro" id="IPR000571">
    <property type="entry name" value="Znf_CCCH"/>
</dbReference>
<dbReference type="Proteomes" id="UP000187209">
    <property type="component" value="Unassembled WGS sequence"/>
</dbReference>
<dbReference type="InterPro" id="IPR017907">
    <property type="entry name" value="Znf_RING_CS"/>
</dbReference>
<keyword evidence="6" id="KW-0175">Coiled coil</keyword>
<organism evidence="8 9">
    <name type="scientific">Stentor coeruleus</name>
    <dbReference type="NCBI Taxonomy" id="5963"/>
    <lineage>
        <taxon>Eukaryota</taxon>
        <taxon>Sar</taxon>
        <taxon>Alveolata</taxon>
        <taxon>Ciliophora</taxon>
        <taxon>Postciliodesmatophora</taxon>
        <taxon>Heterotrichea</taxon>
        <taxon>Heterotrichida</taxon>
        <taxon>Stentoridae</taxon>
        <taxon>Stentor</taxon>
    </lineage>
</organism>
<dbReference type="GO" id="GO:0008270">
    <property type="term" value="F:zinc ion binding"/>
    <property type="evidence" value="ECO:0007669"/>
    <property type="project" value="UniProtKB-KW"/>
</dbReference>
<keyword evidence="4" id="KW-0238">DNA-binding</keyword>
<dbReference type="PANTHER" id="PTHR14493:SF50">
    <property type="entry name" value="RING FINGER PROTEIN UNKEMPT"/>
    <property type="match status" value="1"/>
</dbReference>
<dbReference type="InterPro" id="IPR045234">
    <property type="entry name" value="Unkempt-like"/>
</dbReference>
<dbReference type="GO" id="GO:0003677">
    <property type="term" value="F:DNA binding"/>
    <property type="evidence" value="ECO:0007669"/>
    <property type="project" value="UniProtKB-KW"/>
</dbReference>
<dbReference type="PANTHER" id="PTHR14493">
    <property type="entry name" value="UNKEMPT FAMILY MEMBER"/>
    <property type="match status" value="1"/>
</dbReference>
<dbReference type="Pfam" id="PF25512">
    <property type="entry name" value="zf-CCCH_AtC3H23"/>
    <property type="match status" value="1"/>
</dbReference>
<evidence type="ECO:0000256" key="3">
    <source>
        <dbReference type="ARBA" id="ARBA00022833"/>
    </source>
</evidence>
<keyword evidence="2 5" id="KW-0863">Zinc-finger</keyword>